<feature type="region of interest" description="Disordered" evidence="16">
    <location>
        <begin position="774"/>
        <end position="796"/>
    </location>
</feature>
<evidence type="ECO:0000256" key="1">
    <source>
        <dbReference type="ARBA" id="ARBA00001947"/>
    </source>
</evidence>
<organism evidence="18 19">
    <name type="scientific">Cryptotermes secundus</name>
    <dbReference type="NCBI Taxonomy" id="105785"/>
    <lineage>
        <taxon>Eukaryota</taxon>
        <taxon>Metazoa</taxon>
        <taxon>Ecdysozoa</taxon>
        <taxon>Arthropoda</taxon>
        <taxon>Hexapoda</taxon>
        <taxon>Insecta</taxon>
        <taxon>Pterygota</taxon>
        <taxon>Neoptera</taxon>
        <taxon>Polyneoptera</taxon>
        <taxon>Dictyoptera</taxon>
        <taxon>Blattodea</taxon>
        <taxon>Blattoidea</taxon>
        <taxon>Termitoidae</taxon>
        <taxon>Kalotermitidae</taxon>
        <taxon>Cryptotermitinae</taxon>
        <taxon>Cryptotermes</taxon>
    </lineage>
</organism>
<comment type="similarity">
    <text evidence="8">Belongs to the sirtuin family. Class IV subfamily.</text>
</comment>
<keyword evidence="4" id="KW-0808">Transferase</keyword>
<evidence type="ECO:0000256" key="10">
    <source>
        <dbReference type="ARBA" id="ARBA00043038"/>
    </source>
</evidence>
<dbReference type="CDD" id="cd01410">
    <property type="entry name" value="SIRT7"/>
    <property type="match status" value="1"/>
</dbReference>
<dbReference type="GO" id="GO:0000785">
    <property type="term" value="C:chromatin"/>
    <property type="evidence" value="ECO:0007669"/>
    <property type="project" value="TreeGrafter"/>
</dbReference>
<dbReference type="STRING" id="105785.A0A2J7QD99"/>
<dbReference type="GO" id="GO:0097372">
    <property type="term" value="F:histone H3K18 deacetylase activity, NAD-dependent"/>
    <property type="evidence" value="ECO:0007669"/>
    <property type="project" value="TreeGrafter"/>
</dbReference>
<dbReference type="GO" id="GO:0010468">
    <property type="term" value="P:regulation of gene expression"/>
    <property type="evidence" value="ECO:0007669"/>
    <property type="project" value="UniProtKB-ARBA"/>
</dbReference>
<evidence type="ECO:0000256" key="12">
    <source>
        <dbReference type="ARBA" id="ARBA00051105"/>
    </source>
</evidence>
<dbReference type="InterPro" id="IPR003000">
    <property type="entry name" value="Sirtuin"/>
</dbReference>
<keyword evidence="5 15" id="KW-0479">Metal-binding</keyword>
<dbReference type="InterPro" id="IPR050134">
    <property type="entry name" value="NAD-dep_sirtuin_deacylases"/>
</dbReference>
<dbReference type="GO" id="GO:0035861">
    <property type="term" value="C:site of double-strand break"/>
    <property type="evidence" value="ECO:0007669"/>
    <property type="project" value="UniProtKB-ARBA"/>
</dbReference>
<dbReference type="GO" id="GO:0046872">
    <property type="term" value="F:metal ion binding"/>
    <property type="evidence" value="ECO:0007669"/>
    <property type="project" value="UniProtKB-KW"/>
</dbReference>
<evidence type="ECO:0000256" key="7">
    <source>
        <dbReference type="ARBA" id="ARBA00023027"/>
    </source>
</evidence>
<evidence type="ECO:0000256" key="9">
    <source>
        <dbReference type="ARBA" id="ARBA00041832"/>
    </source>
</evidence>
<dbReference type="FunFam" id="2.20.28.200:FF:000002">
    <property type="entry name" value="NAD-dependent deacetylase sirtuin-7"/>
    <property type="match status" value="1"/>
</dbReference>
<comment type="catalytic activity">
    <reaction evidence="12">
        <text>N(6)-succinyl-L-lysyl-[protein] + NAD(+) + H2O = 2''-O-succinyl-ADP-D-ribose + nicotinamide + L-lysyl-[protein]</text>
        <dbReference type="Rhea" id="RHEA:47668"/>
        <dbReference type="Rhea" id="RHEA-COMP:9752"/>
        <dbReference type="Rhea" id="RHEA-COMP:11877"/>
        <dbReference type="ChEBI" id="CHEBI:15377"/>
        <dbReference type="ChEBI" id="CHEBI:17154"/>
        <dbReference type="ChEBI" id="CHEBI:29969"/>
        <dbReference type="ChEBI" id="CHEBI:57540"/>
        <dbReference type="ChEBI" id="CHEBI:87830"/>
        <dbReference type="ChEBI" id="CHEBI:87832"/>
    </reaction>
    <physiologicalReaction direction="left-to-right" evidence="12">
        <dbReference type="Rhea" id="RHEA:47669"/>
    </physiologicalReaction>
</comment>
<dbReference type="Gene3D" id="3.40.50.1220">
    <property type="entry name" value="TPP-binding domain"/>
    <property type="match status" value="1"/>
</dbReference>
<evidence type="ECO:0000256" key="2">
    <source>
        <dbReference type="ARBA" id="ARBA00012928"/>
    </source>
</evidence>
<dbReference type="SUPFAM" id="SSF52467">
    <property type="entry name" value="DHS-like NAD/FAD-binding domain"/>
    <property type="match status" value="1"/>
</dbReference>
<evidence type="ECO:0000256" key="16">
    <source>
        <dbReference type="SAM" id="MobiDB-lite"/>
    </source>
</evidence>
<evidence type="ECO:0000256" key="13">
    <source>
        <dbReference type="ARBA" id="ARBA00051399"/>
    </source>
</evidence>
<protein>
    <recommendedName>
        <fullName evidence="2">protein acetyllysine N-acetyltransferase</fullName>
        <ecNumber evidence="2">2.3.1.286</ecNumber>
    </recommendedName>
    <alternativeName>
        <fullName evidence="10">Regulatory protein SIR2 homolog 7</fullName>
    </alternativeName>
    <alternativeName>
        <fullName evidence="9">SIR2-like protein 7</fullName>
    </alternativeName>
</protein>
<dbReference type="PANTHER" id="PTHR11085">
    <property type="entry name" value="NAD-DEPENDENT PROTEIN DEACYLASE SIRTUIN-5, MITOCHONDRIAL-RELATED"/>
    <property type="match status" value="1"/>
</dbReference>
<comment type="catalytic activity">
    <reaction evidence="14">
        <text>N(6)-glutaryl-L-lysyl-[protein] + NAD(+) + H2O = 2''-O-glutaryl-ADP-D-ribose + nicotinamide + L-lysyl-[protein]</text>
        <dbReference type="Rhea" id="RHEA:47664"/>
        <dbReference type="Rhea" id="RHEA-COMP:9752"/>
        <dbReference type="Rhea" id="RHEA-COMP:11875"/>
        <dbReference type="ChEBI" id="CHEBI:15377"/>
        <dbReference type="ChEBI" id="CHEBI:17154"/>
        <dbReference type="ChEBI" id="CHEBI:29969"/>
        <dbReference type="ChEBI" id="CHEBI:57540"/>
        <dbReference type="ChEBI" id="CHEBI:87828"/>
        <dbReference type="ChEBI" id="CHEBI:87829"/>
    </reaction>
    <physiologicalReaction direction="left-to-right" evidence="14">
        <dbReference type="Rhea" id="RHEA:47665"/>
    </physiologicalReaction>
</comment>
<comment type="cofactor">
    <cofactor evidence="1">
        <name>Zn(2+)</name>
        <dbReference type="ChEBI" id="CHEBI:29105"/>
    </cofactor>
</comment>
<feature type="binding site" evidence="15">
    <location>
        <position position="198"/>
    </location>
    <ligand>
        <name>Zn(2+)</name>
        <dbReference type="ChEBI" id="CHEBI:29105"/>
    </ligand>
</feature>
<keyword evidence="19" id="KW-1185">Reference proteome</keyword>
<dbReference type="InterPro" id="IPR026590">
    <property type="entry name" value="Ssirtuin_cat_dom"/>
</dbReference>
<feature type="active site" description="Proton acceptor" evidence="15">
    <location>
        <position position="190"/>
    </location>
</feature>
<feature type="compositionally biased region" description="Basic and acidic residues" evidence="16">
    <location>
        <begin position="774"/>
        <end position="788"/>
    </location>
</feature>
<evidence type="ECO:0000256" key="3">
    <source>
        <dbReference type="ARBA" id="ARBA00022553"/>
    </source>
</evidence>
<proteinExistence type="inferred from homology"/>
<dbReference type="InParanoid" id="A0A2J7QD99"/>
<gene>
    <name evidence="18" type="ORF">B7P43_G13256</name>
</gene>
<evidence type="ECO:0000259" key="17">
    <source>
        <dbReference type="PROSITE" id="PS50305"/>
    </source>
</evidence>
<feature type="compositionally biased region" description="Polar residues" evidence="16">
    <location>
        <begin position="693"/>
        <end position="702"/>
    </location>
</feature>
<evidence type="ECO:0000256" key="4">
    <source>
        <dbReference type="ARBA" id="ARBA00022679"/>
    </source>
</evidence>
<evidence type="ECO:0000256" key="5">
    <source>
        <dbReference type="ARBA" id="ARBA00022723"/>
    </source>
</evidence>
<dbReference type="GO" id="GO:0005634">
    <property type="term" value="C:nucleus"/>
    <property type="evidence" value="ECO:0007669"/>
    <property type="project" value="TreeGrafter"/>
</dbReference>
<reference evidence="18 19" key="1">
    <citation type="submission" date="2017-12" db="EMBL/GenBank/DDBJ databases">
        <title>Hemimetabolous genomes reveal molecular basis of termite eusociality.</title>
        <authorList>
            <person name="Harrison M.C."/>
            <person name="Jongepier E."/>
            <person name="Robertson H.M."/>
            <person name="Arning N."/>
            <person name="Bitard-Feildel T."/>
            <person name="Chao H."/>
            <person name="Childers C.P."/>
            <person name="Dinh H."/>
            <person name="Doddapaneni H."/>
            <person name="Dugan S."/>
            <person name="Gowin J."/>
            <person name="Greiner C."/>
            <person name="Han Y."/>
            <person name="Hu H."/>
            <person name="Hughes D.S.T."/>
            <person name="Huylmans A.-K."/>
            <person name="Kemena C."/>
            <person name="Kremer L.P.M."/>
            <person name="Lee S.L."/>
            <person name="Lopez-Ezquerra A."/>
            <person name="Mallet L."/>
            <person name="Monroy-Kuhn J.M."/>
            <person name="Moser A."/>
            <person name="Murali S.C."/>
            <person name="Muzny D.M."/>
            <person name="Otani S."/>
            <person name="Piulachs M.-D."/>
            <person name="Poelchau M."/>
            <person name="Qu J."/>
            <person name="Schaub F."/>
            <person name="Wada-Katsumata A."/>
            <person name="Worley K.C."/>
            <person name="Xie Q."/>
            <person name="Ylla G."/>
            <person name="Poulsen M."/>
            <person name="Gibbs R.A."/>
            <person name="Schal C."/>
            <person name="Richards S."/>
            <person name="Belles X."/>
            <person name="Korb J."/>
            <person name="Bornberg-Bauer E."/>
        </authorList>
    </citation>
    <scope>NUCLEOTIDE SEQUENCE [LARGE SCALE GENOMIC DNA]</scope>
    <source>
        <tissue evidence="18">Whole body</tissue>
    </source>
</reference>
<dbReference type="OrthoDB" id="2919105at2759"/>
<dbReference type="EMBL" id="NEVH01015826">
    <property type="protein sequence ID" value="PNF26562.1"/>
    <property type="molecule type" value="Genomic_DNA"/>
</dbReference>
<dbReference type="PANTHER" id="PTHR11085:SF1">
    <property type="entry name" value="NAD-DEPENDENT PROTEIN DEACETYLASE SIRTUIN-7"/>
    <property type="match status" value="1"/>
</dbReference>
<sequence>MAVKSEVKCGVARRKSSQAVTFCIKEERNASYKKVSSILQKAETDRTDEEKEMLFSCSELVKEVTRRVEKRKKVKERLQEIEDPPDVLAEKCHKLAEAIANSTNLVVYTGAGVSTAACIPDYRGTNGIWTLLQQGKDIGLHDLTQAEPTLTHMALWQLYKAGMLKHVVSQNCDGLHLRSGLPKRALSEVHGNMYIEVCCQCKPTREYWRLFDVTEHTARFSHRTMRRCYSCMGPLVDTIVHFGERGKLHWPLNWSTACEAADKADVILCIGSSLKVLKKYPWLWGMDKPARKRPKLYIVNLQWTPKDDQAVLKISGKCDEVMQQVMSRMNLEIPKYIRSSDPIFNHATFLHPAEVHTATQPLLRQPLEAMQSELRALSKCTGHRLLHNGVKLEGSEVSGSCSGSSHEVEIGVHKMEDFSSQEMHILKTNSGNFNFTNIDASCTPCDQEVCSSAGNIEGPSEVLEEQRLKKVFEKNSTVSLLVDDNWFQNQSENTALDIGSGRNFCSNLPCNESVASIIGLKMDLDTTFDEIINTDQVNCDQNSLQVKDIIVASTSMNRLKCSCLIGSNSQSRKSINSTGCDRGTSSITDTSYILSAHADQPSPLHSVSSLSLQSLTQILQIEHNYSKRPIGHGRNRESQCTQEKNSKVKAIEGSVLSLESGIGNPECQRLKTNRFELQGTTSSSPLPHSSSPQNTRKPGSTQKPEDEKQICDDEYDLADTTMCSFCESNYSSNICLFYRHWTAKFENISLGSQVSICECCDMDDDGDTDDVDLETSRSEGGDVHDIGEGKGNYHANKVSKVPNINPGWYGKGYRKRTKKKRLEKL</sequence>
<dbReference type="GO" id="GO:0070403">
    <property type="term" value="F:NAD+ binding"/>
    <property type="evidence" value="ECO:0007669"/>
    <property type="project" value="InterPro"/>
</dbReference>
<dbReference type="FunCoup" id="A0A2J7QD99">
    <property type="interactions" value="358"/>
</dbReference>
<evidence type="ECO:0000256" key="6">
    <source>
        <dbReference type="ARBA" id="ARBA00022833"/>
    </source>
</evidence>
<comment type="catalytic activity">
    <reaction evidence="11">
        <text>N(6)-decanoyl-L-lysyl-[protein] + NAD(+) + H2O = 2''-O-decanoyl-ADP-D-ribose + nicotinamide + L-lysyl-[protein]</text>
        <dbReference type="Rhea" id="RHEA:70631"/>
        <dbReference type="Rhea" id="RHEA-COMP:9752"/>
        <dbReference type="Rhea" id="RHEA-COMP:17932"/>
        <dbReference type="ChEBI" id="CHEBI:15377"/>
        <dbReference type="ChEBI" id="CHEBI:17154"/>
        <dbReference type="ChEBI" id="CHEBI:29969"/>
        <dbReference type="ChEBI" id="CHEBI:57540"/>
        <dbReference type="ChEBI" id="CHEBI:143222"/>
        <dbReference type="ChEBI" id="CHEBI:189688"/>
    </reaction>
    <physiologicalReaction direction="left-to-right" evidence="11">
        <dbReference type="Rhea" id="RHEA:70632"/>
    </physiologicalReaction>
</comment>
<dbReference type="Pfam" id="PF02146">
    <property type="entry name" value="SIR2"/>
    <property type="match status" value="1"/>
</dbReference>
<keyword evidence="6 15" id="KW-0862">Zinc</keyword>
<feature type="region of interest" description="Disordered" evidence="16">
    <location>
        <begin position="626"/>
        <end position="646"/>
    </location>
</feature>
<evidence type="ECO:0000313" key="19">
    <source>
        <dbReference type="Proteomes" id="UP000235965"/>
    </source>
</evidence>
<evidence type="ECO:0000256" key="8">
    <source>
        <dbReference type="ARBA" id="ARBA00038170"/>
    </source>
</evidence>
<accession>A0A2J7QD99</accession>
<dbReference type="GO" id="GO:0140861">
    <property type="term" value="P:DNA repair-dependent chromatin remodeling"/>
    <property type="evidence" value="ECO:0007669"/>
    <property type="project" value="UniProtKB-ARBA"/>
</dbReference>
<evidence type="ECO:0000256" key="15">
    <source>
        <dbReference type="PROSITE-ProRule" id="PRU00236"/>
    </source>
</evidence>
<feature type="binding site" evidence="15">
    <location>
        <position position="201"/>
    </location>
    <ligand>
        <name>Zn(2+)</name>
        <dbReference type="ChEBI" id="CHEBI:29105"/>
    </ligand>
</feature>
<name>A0A2J7QD99_9NEOP</name>
<evidence type="ECO:0000256" key="14">
    <source>
        <dbReference type="ARBA" id="ARBA00052763"/>
    </source>
</evidence>
<evidence type="ECO:0000313" key="18">
    <source>
        <dbReference type="EMBL" id="PNF26562.1"/>
    </source>
</evidence>
<comment type="caution">
    <text evidence="18">The sequence shown here is derived from an EMBL/GenBank/DDBJ whole genome shotgun (WGS) entry which is preliminary data.</text>
</comment>
<feature type="domain" description="Deacetylase sirtuin-type" evidence="17">
    <location>
        <begin position="85"/>
        <end position="332"/>
    </location>
</feature>
<dbReference type="PROSITE" id="PS50305">
    <property type="entry name" value="SIRTUIN"/>
    <property type="match status" value="1"/>
</dbReference>
<dbReference type="Proteomes" id="UP000235965">
    <property type="component" value="Unassembled WGS sequence"/>
</dbReference>
<feature type="binding site" evidence="15">
    <location>
        <position position="228"/>
    </location>
    <ligand>
        <name>Zn(2+)</name>
        <dbReference type="ChEBI" id="CHEBI:29105"/>
    </ligand>
</feature>
<dbReference type="EC" id="2.3.1.286" evidence="2"/>
<feature type="compositionally biased region" description="Low complexity" evidence="16">
    <location>
        <begin position="682"/>
        <end position="692"/>
    </location>
</feature>
<comment type="catalytic activity">
    <reaction evidence="13">
        <text>N(6)-propanoyl-L-lysyl-[protein] + NAD(+) + H2O = 3''-O-propanoyl-ADP-D-ribose + nicotinamide + L-lysyl-[protein]</text>
        <dbReference type="Rhea" id="RHEA:23500"/>
        <dbReference type="Rhea" id="RHEA-COMP:9752"/>
        <dbReference type="Rhea" id="RHEA-COMP:13758"/>
        <dbReference type="ChEBI" id="CHEBI:15377"/>
        <dbReference type="ChEBI" id="CHEBI:17154"/>
        <dbReference type="ChEBI" id="CHEBI:29969"/>
        <dbReference type="ChEBI" id="CHEBI:57540"/>
        <dbReference type="ChEBI" id="CHEBI:138019"/>
        <dbReference type="ChEBI" id="CHEBI:145015"/>
    </reaction>
    <physiologicalReaction direction="left-to-right" evidence="13">
        <dbReference type="Rhea" id="RHEA:23501"/>
    </physiologicalReaction>
</comment>
<dbReference type="AlphaFoldDB" id="A0A2J7QD99"/>
<dbReference type="Gene3D" id="2.20.28.200">
    <property type="match status" value="1"/>
</dbReference>
<feature type="binding site" evidence="15">
    <location>
        <position position="231"/>
    </location>
    <ligand>
        <name>Zn(2+)</name>
        <dbReference type="ChEBI" id="CHEBI:29105"/>
    </ligand>
</feature>
<evidence type="ECO:0000256" key="11">
    <source>
        <dbReference type="ARBA" id="ARBA00050237"/>
    </source>
</evidence>
<keyword evidence="3" id="KW-0597">Phosphoprotein</keyword>
<dbReference type="InterPro" id="IPR029035">
    <property type="entry name" value="DHS-like_NAD/FAD-binding_dom"/>
</dbReference>
<keyword evidence="7" id="KW-0520">NAD</keyword>
<dbReference type="FunFam" id="3.40.50.1220:FF:000038">
    <property type="entry name" value="NAD-dependent protein deacetylase sirtuin-6 isoform X2"/>
    <property type="match status" value="1"/>
</dbReference>
<feature type="region of interest" description="Disordered" evidence="16">
    <location>
        <begin position="678"/>
        <end position="709"/>
    </location>
</feature>